<evidence type="ECO:0000313" key="2">
    <source>
        <dbReference type="EMBL" id="KAK4136560.1"/>
    </source>
</evidence>
<comment type="caution">
    <text evidence="2">The sequence shown here is derived from an EMBL/GenBank/DDBJ whole genome shotgun (WGS) entry which is preliminary data.</text>
</comment>
<evidence type="ECO:0000313" key="3">
    <source>
        <dbReference type="Proteomes" id="UP001304895"/>
    </source>
</evidence>
<accession>A0AAN6UPY0</accession>
<feature type="compositionally biased region" description="Pro residues" evidence="1">
    <location>
        <begin position="1"/>
        <end position="10"/>
    </location>
</feature>
<proteinExistence type="predicted"/>
<gene>
    <name evidence="2" type="ORF">BT67DRAFT_184281</name>
</gene>
<dbReference type="EMBL" id="MU853403">
    <property type="protein sequence ID" value="KAK4136560.1"/>
    <property type="molecule type" value="Genomic_DNA"/>
</dbReference>
<name>A0AAN6UPY0_9PEZI</name>
<feature type="compositionally biased region" description="Basic and acidic residues" evidence="1">
    <location>
        <begin position="63"/>
        <end position="75"/>
    </location>
</feature>
<evidence type="ECO:0000256" key="1">
    <source>
        <dbReference type="SAM" id="MobiDB-lite"/>
    </source>
</evidence>
<dbReference type="Proteomes" id="UP001304895">
    <property type="component" value="Unassembled WGS sequence"/>
</dbReference>
<keyword evidence="3" id="KW-1185">Reference proteome</keyword>
<organism evidence="2 3">
    <name type="scientific">Trichocladium antarcticum</name>
    <dbReference type="NCBI Taxonomy" id="1450529"/>
    <lineage>
        <taxon>Eukaryota</taxon>
        <taxon>Fungi</taxon>
        <taxon>Dikarya</taxon>
        <taxon>Ascomycota</taxon>
        <taxon>Pezizomycotina</taxon>
        <taxon>Sordariomycetes</taxon>
        <taxon>Sordariomycetidae</taxon>
        <taxon>Sordariales</taxon>
        <taxon>Chaetomiaceae</taxon>
        <taxon>Trichocladium</taxon>
    </lineage>
</organism>
<reference evidence="2" key="2">
    <citation type="submission" date="2023-05" db="EMBL/GenBank/DDBJ databases">
        <authorList>
            <consortium name="Lawrence Berkeley National Laboratory"/>
            <person name="Steindorff A."/>
            <person name="Hensen N."/>
            <person name="Bonometti L."/>
            <person name="Westerberg I."/>
            <person name="Brannstrom I.O."/>
            <person name="Guillou S."/>
            <person name="Cros-Aarteil S."/>
            <person name="Calhoun S."/>
            <person name="Haridas S."/>
            <person name="Kuo A."/>
            <person name="Mondo S."/>
            <person name="Pangilinan J."/>
            <person name="Riley R."/>
            <person name="Labutti K."/>
            <person name="Andreopoulos B."/>
            <person name="Lipzen A."/>
            <person name="Chen C."/>
            <person name="Yanf M."/>
            <person name="Daum C."/>
            <person name="Ng V."/>
            <person name="Clum A."/>
            <person name="Ohm R."/>
            <person name="Martin F."/>
            <person name="Silar P."/>
            <person name="Natvig D."/>
            <person name="Lalanne C."/>
            <person name="Gautier V."/>
            <person name="Ament-Velasquez S.L."/>
            <person name="Kruys A."/>
            <person name="Hutchinson M.I."/>
            <person name="Powell A.J."/>
            <person name="Barry K."/>
            <person name="Miller A.N."/>
            <person name="Grigoriev I.V."/>
            <person name="Debuchy R."/>
            <person name="Gladieux P."/>
            <person name="Thoren M.H."/>
            <person name="Johannesson H."/>
        </authorList>
    </citation>
    <scope>NUCLEOTIDE SEQUENCE</scope>
    <source>
        <strain evidence="2">CBS 123565</strain>
    </source>
</reference>
<reference evidence="2" key="1">
    <citation type="journal article" date="2023" name="Mol. Phylogenet. Evol.">
        <title>Genome-scale phylogeny and comparative genomics of the fungal order Sordariales.</title>
        <authorList>
            <person name="Hensen N."/>
            <person name="Bonometti L."/>
            <person name="Westerberg I."/>
            <person name="Brannstrom I.O."/>
            <person name="Guillou S."/>
            <person name="Cros-Aarteil S."/>
            <person name="Calhoun S."/>
            <person name="Haridas S."/>
            <person name="Kuo A."/>
            <person name="Mondo S."/>
            <person name="Pangilinan J."/>
            <person name="Riley R."/>
            <person name="LaButti K."/>
            <person name="Andreopoulos B."/>
            <person name="Lipzen A."/>
            <person name="Chen C."/>
            <person name="Yan M."/>
            <person name="Daum C."/>
            <person name="Ng V."/>
            <person name="Clum A."/>
            <person name="Steindorff A."/>
            <person name="Ohm R.A."/>
            <person name="Martin F."/>
            <person name="Silar P."/>
            <person name="Natvig D.O."/>
            <person name="Lalanne C."/>
            <person name="Gautier V."/>
            <person name="Ament-Velasquez S.L."/>
            <person name="Kruys A."/>
            <person name="Hutchinson M.I."/>
            <person name="Powell A.J."/>
            <person name="Barry K."/>
            <person name="Miller A.N."/>
            <person name="Grigoriev I.V."/>
            <person name="Debuchy R."/>
            <person name="Gladieux P."/>
            <person name="Hiltunen Thoren M."/>
            <person name="Johannesson H."/>
        </authorList>
    </citation>
    <scope>NUCLEOTIDE SEQUENCE</scope>
    <source>
        <strain evidence="2">CBS 123565</strain>
    </source>
</reference>
<feature type="region of interest" description="Disordered" evidence="1">
    <location>
        <begin position="1"/>
        <end position="82"/>
    </location>
</feature>
<sequence>MSPTQRPIPPSRSCLQVIKKAPHRPRPARAPLRPCRARRDASRDYGCGPFSTGGGFPRITQISERRNRGRGDLQSKKKQKTLPPSLSIYRIAVGGRPARRRREPVQVAAPPERASRRIGRACNPEMTPTSGEAGGVRTGCCWVELLNKNGGGLLCCKLSLMRRHSPRLAYTTTAYVLPVAASEWAARRKSTRRRFARWK</sequence>
<protein>
    <submittedName>
        <fullName evidence="2">Uncharacterized protein</fullName>
    </submittedName>
</protein>
<dbReference type="AlphaFoldDB" id="A0AAN6UPY0"/>